<keyword evidence="7 9" id="KW-0472">Membrane</keyword>
<keyword evidence="5 9" id="KW-0812">Transmembrane</keyword>
<dbReference type="GO" id="GO:0005886">
    <property type="term" value="C:plasma membrane"/>
    <property type="evidence" value="ECO:0007669"/>
    <property type="project" value="UniProtKB-SubCell"/>
</dbReference>
<dbReference type="InterPro" id="IPR018461">
    <property type="entry name" value="Na/H_Antiport_NhaC-like_C"/>
</dbReference>
<dbReference type="PANTHER" id="PTHR33451:SF5">
    <property type="entry name" value="NA+_H+ ANTIPORTER"/>
    <property type="match status" value="1"/>
</dbReference>
<feature type="transmembrane region" description="Helical" evidence="9">
    <location>
        <begin position="200"/>
        <end position="221"/>
    </location>
</feature>
<feature type="transmembrane region" description="Helical" evidence="9">
    <location>
        <begin position="233"/>
        <end position="266"/>
    </location>
</feature>
<keyword evidence="3" id="KW-0050">Antiport</keyword>
<evidence type="ECO:0000256" key="4">
    <source>
        <dbReference type="ARBA" id="ARBA00022475"/>
    </source>
</evidence>
<dbReference type="Pfam" id="PF03553">
    <property type="entry name" value="Na_H_antiporter"/>
    <property type="match status" value="2"/>
</dbReference>
<keyword evidence="2" id="KW-0813">Transport</keyword>
<evidence type="ECO:0000313" key="12">
    <source>
        <dbReference type="Proteomes" id="UP000515838"/>
    </source>
</evidence>
<keyword evidence="4" id="KW-1003">Cell membrane</keyword>
<dbReference type="GO" id="GO:0015297">
    <property type="term" value="F:antiporter activity"/>
    <property type="evidence" value="ECO:0007669"/>
    <property type="project" value="UniProtKB-KW"/>
</dbReference>
<comment type="subcellular location">
    <subcellularLocation>
        <location evidence="1">Cell membrane</location>
        <topology evidence="1">Multi-pass membrane protein</topology>
    </subcellularLocation>
</comment>
<feature type="transmembrane region" description="Helical" evidence="9">
    <location>
        <begin position="287"/>
        <end position="313"/>
    </location>
</feature>
<feature type="domain" description="Na+/H+ antiporter NhaC-like C-terminal" evidence="10">
    <location>
        <begin position="237"/>
        <end position="426"/>
    </location>
</feature>
<dbReference type="AlphaFoldDB" id="A0A7G9T8B7"/>
<dbReference type="EMBL" id="CP060731">
    <property type="protein sequence ID" value="QNN76342.1"/>
    <property type="molecule type" value="Genomic_DNA"/>
</dbReference>
<organism evidence="11 12">
    <name type="scientific">Pseudoxanthomonas mexicana</name>
    <dbReference type="NCBI Taxonomy" id="128785"/>
    <lineage>
        <taxon>Bacteria</taxon>
        <taxon>Pseudomonadati</taxon>
        <taxon>Pseudomonadota</taxon>
        <taxon>Gammaproteobacteria</taxon>
        <taxon>Lysobacterales</taxon>
        <taxon>Lysobacteraceae</taxon>
        <taxon>Pseudoxanthomonas</taxon>
    </lineage>
</organism>
<feature type="transmembrane region" description="Helical" evidence="9">
    <location>
        <begin position="405"/>
        <end position="427"/>
    </location>
</feature>
<evidence type="ECO:0000256" key="6">
    <source>
        <dbReference type="ARBA" id="ARBA00022989"/>
    </source>
</evidence>
<dbReference type="InterPro" id="IPR052180">
    <property type="entry name" value="NhaC_Na-H+_Antiporter"/>
</dbReference>
<protein>
    <submittedName>
        <fullName evidence="11">Na+/H+ antiporter NhaC family protein</fullName>
    </submittedName>
</protein>
<evidence type="ECO:0000256" key="9">
    <source>
        <dbReference type="SAM" id="Phobius"/>
    </source>
</evidence>
<sequence>MSVRPSALALTPLLLFLALFFGAGLYYTAQGEAMGFYQLRAPVAILPALALGVWLARRRGVPAQQTLLQGMGDGNVMLMCLIFLLAGAFATVSKAIGAVDAVVALGLGALPAGLILPGLFVVAAFVSLSIGTSMGTLAAVVPIALGVADAAGLDRVLVTSAVLGGAMFGDNLSIISDTTIAATRSQGAEMRDKFRENFRIALPAAIATIVLLATLGDAAPVEALDAASPWLVLPYVVVLGLALAGLDVVLVLGIGLVVSGVFGFVLAQEYDVVSFASDIYLGFESMVEITLLSILIGGLAALIKATGGLAWLAQVIAKFARGHTGRRSGELSIAALAAGSDALTANNTVAILVTGSLAKDIAQRHGISPRRAASVLDIFACVVQGVLPYGAQILLAASLAAVSPLALAGSVYYCWLLALSAIGFMLWPRRAAAPR</sequence>
<feature type="transmembrane region" description="Helical" evidence="9">
    <location>
        <begin position="7"/>
        <end position="27"/>
    </location>
</feature>
<evidence type="ECO:0000256" key="5">
    <source>
        <dbReference type="ARBA" id="ARBA00022692"/>
    </source>
</evidence>
<dbReference type="Proteomes" id="UP000515838">
    <property type="component" value="Chromosome"/>
</dbReference>
<comment type="similarity">
    <text evidence="8">Belongs to the NhaC Na(+)/H(+) (TC 2.A.35) antiporter family.</text>
</comment>
<feature type="transmembrane region" description="Helical" evidence="9">
    <location>
        <begin position="375"/>
        <end position="399"/>
    </location>
</feature>
<feature type="domain" description="Na+/H+ antiporter NhaC-like C-terminal" evidence="10">
    <location>
        <begin position="75"/>
        <end position="216"/>
    </location>
</feature>
<evidence type="ECO:0000259" key="10">
    <source>
        <dbReference type="Pfam" id="PF03553"/>
    </source>
</evidence>
<dbReference type="PANTHER" id="PTHR33451">
    <property type="entry name" value="MALATE-2H(+)/NA(+)-LACTATE ANTIPORTER"/>
    <property type="match status" value="1"/>
</dbReference>
<proteinExistence type="inferred from homology"/>
<feature type="transmembrane region" description="Helical" evidence="9">
    <location>
        <begin position="102"/>
        <end position="126"/>
    </location>
</feature>
<accession>A0A7G9T8B7</accession>
<reference evidence="11 12" key="1">
    <citation type="submission" date="2020-08" db="EMBL/GenBank/DDBJ databases">
        <title>Streptomycin Non-resistant strain, P. mexicana.</title>
        <authorList>
            <person name="Ganesh-Kumar S."/>
            <person name="Zhe T."/>
            <person name="Yu Z."/>
            <person name="Min Y."/>
        </authorList>
    </citation>
    <scope>NUCLEOTIDE SEQUENCE [LARGE SCALE GENOMIC DNA]</scope>
    <source>
        <strain evidence="11 12">GTZY2</strain>
    </source>
</reference>
<gene>
    <name evidence="11" type="ORF">IAE60_10185</name>
</gene>
<evidence type="ECO:0000256" key="7">
    <source>
        <dbReference type="ARBA" id="ARBA00023136"/>
    </source>
</evidence>
<evidence type="ECO:0000256" key="2">
    <source>
        <dbReference type="ARBA" id="ARBA00022448"/>
    </source>
</evidence>
<evidence type="ECO:0000256" key="1">
    <source>
        <dbReference type="ARBA" id="ARBA00004651"/>
    </source>
</evidence>
<name>A0A7G9T8B7_PSEMX</name>
<dbReference type="RefSeq" id="WP_187572168.1">
    <property type="nucleotide sequence ID" value="NZ_CP060731.1"/>
</dbReference>
<dbReference type="GeneID" id="81471338"/>
<evidence type="ECO:0000256" key="8">
    <source>
        <dbReference type="ARBA" id="ARBA00038435"/>
    </source>
</evidence>
<keyword evidence="6 9" id="KW-1133">Transmembrane helix</keyword>
<evidence type="ECO:0000313" key="11">
    <source>
        <dbReference type="EMBL" id="QNN76342.1"/>
    </source>
</evidence>
<feature type="transmembrane region" description="Helical" evidence="9">
    <location>
        <begin position="76"/>
        <end position="96"/>
    </location>
</feature>
<feature type="transmembrane region" description="Helical" evidence="9">
    <location>
        <begin position="39"/>
        <end position="56"/>
    </location>
</feature>
<evidence type="ECO:0000256" key="3">
    <source>
        <dbReference type="ARBA" id="ARBA00022449"/>
    </source>
</evidence>